<feature type="region of interest" description="Disordered" evidence="1">
    <location>
        <begin position="46"/>
        <end position="101"/>
    </location>
</feature>
<name>A0AAE8MEC0_9HYPO</name>
<feature type="compositionally biased region" description="Polar residues" evidence="1">
    <location>
        <begin position="67"/>
        <end position="92"/>
    </location>
</feature>
<dbReference type="AlphaFoldDB" id="A0AAE8MEC0"/>
<dbReference type="Proteomes" id="UP001187734">
    <property type="component" value="Unassembled WGS sequence"/>
</dbReference>
<protein>
    <submittedName>
        <fullName evidence="2">Uncharacterized protein</fullName>
    </submittedName>
</protein>
<evidence type="ECO:0000256" key="1">
    <source>
        <dbReference type="SAM" id="MobiDB-lite"/>
    </source>
</evidence>
<keyword evidence="3" id="KW-1185">Reference proteome</keyword>
<reference evidence="2" key="1">
    <citation type="submission" date="2018-03" db="EMBL/GenBank/DDBJ databases">
        <authorList>
            <person name="Guldener U."/>
        </authorList>
    </citation>
    <scope>NUCLEOTIDE SEQUENCE</scope>
</reference>
<feature type="compositionally biased region" description="Basic and acidic residues" evidence="1">
    <location>
        <begin position="1"/>
        <end position="14"/>
    </location>
</feature>
<proteinExistence type="predicted"/>
<sequence>MTDPVTPERRERLSRAAAPTNMTISDSEEDGVCQWPAAAAASAQAKVKCIKVKSKHENSSSDSNSSIPATKNTNVPPNKPTSPNKRSSSESDGGSPLKKPRKLVLKVSKSAGAEAPAVANTDVEAALAQALIPLPSHAEILTQLSPTGASCFQVVREGLDAIQAQFLSTLQSAQEGEELKQAKKTIELLEWQLKSNQPGDALSQSLANEHALRRQNMLLKQQYDDLEVLHGDLKMAYHNEIQARKSRPNGSFKLMDEEVDGEWRGIAAEIRQFALQILTGDPFRLSAPKGTNHQEIEMLKRIRKKTPELAHFKFQHYIWKCLVTDVFHAGIDFEGMEELSRIKAYTAEFLSRSTNRDNRNKAQDIARAMKNHLLIFMDRERIEESEEHLLRIFRRAVKLNGKFLKSKAFFLTNWIEDDFDMEDLDICHTRGKPEGQPKLEIEISPRLSKIGNADGNHLDNAVVMCKPAVTILNE</sequence>
<evidence type="ECO:0000313" key="3">
    <source>
        <dbReference type="Proteomes" id="UP001187734"/>
    </source>
</evidence>
<organism evidence="2 3">
    <name type="scientific">Fusarium torulosum</name>
    <dbReference type="NCBI Taxonomy" id="33205"/>
    <lineage>
        <taxon>Eukaryota</taxon>
        <taxon>Fungi</taxon>
        <taxon>Dikarya</taxon>
        <taxon>Ascomycota</taxon>
        <taxon>Pezizomycotina</taxon>
        <taxon>Sordariomycetes</taxon>
        <taxon>Hypocreomycetidae</taxon>
        <taxon>Hypocreales</taxon>
        <taxon>Nectriaceae</taxon>
        <taxon>Fusarium</taxon>
    </lineage>
</organism>
<dbReference type="EMBL" id="ONZP01000343">
    <property type="protein sequence ID" value="SPJ82017.1"/>
    <property type="molecule type" value="Genomic_DNA"/>
</dbReference>
<evidence type="ECO:0000313" key="2">
    <source>
        <dbReference type="EMBL" id="SPJ82017.1"/>
    </source>
</evidence>
<gene>
    <name evidence="2" type="ORF">FTOL_09422</name>
</gene>
<comment type="caution">
    <text evidence="2">The sequence shown here is derived from an EMBL/GenBank/DDBJ whole genome shotgun (WGS) entry which is preliminary data.</text>
</comment>
<feature type="region of interest" description="Disordered" evidence="1">
    <location>
        <begin position="1"/>
        <end position="29"/>
    </location>
</feature>
<accession>A0AAE8MEC0</accession>